<feature type="compositionally biased region" description="Polar residues" evidence="1">
    <location>
        <begin position="443"/>
        <end position="467"/>
    </location>
</feature>
<sequence length="552" mass="59190">MVVHMQLMDVPVLVQMVLILLEECPVARPVMLAYTVRLDLLLVALLVLVVMEYTLHQLNAQLHVLEASILQEVLAFALLLNQCPEGSYSLGGASNCTICVDGYNSGSGATACFYFPSSQPSSQPSSKPSSQPSVRPSAPTRNPSVLPTVVPTFHPTFPTIIPTTSPTVFENSLYPTGISGGIFDNFWYITNVPSGSSLSPGPAFIMESIPGVYITDYPYAKWIGPQFYGSESVPEGFYTYQTVFSLPRLHGSGCVHISSEVSTDNCLTSVVLNGVTIFSDSTVNCDYSLASLNVLDVVGNAYNTTNVLQFVVYNAPGSGGNPSALLVQFINVQVVSCPPSPIPSLKPTQKPTSPTNVPTFLPSFSPSNRPTSPTYLPSKEPTEEPSIQPSLVPTSPTAIPSIVPSLVPTSNPSISPTSPTINPSFEPSIEPTVEPSDLPSVVPSISPTEPTLNPSVEPTQPTVTPSAEPTYYTTNLYPTGISGVIFDINWIVTSVPSNEYFFTPSQAYIVTSDYPSWYNANGLANWISDNPNSDSAVGYYTFEATYDLPGDF</sequence>
<dbReference type="PRINTS" id="PR01217">
    <property type="entry name" value="PRICHEXTENSN"/>
</dbReference>
<gene>
    <name evidence="2" type="ORF">CSSPJE1EN1_LOCUS28467</name>
</gene>
<evidence type="ECO:0000256" key="1">
    <source>
        <dbReference type="SAM" id="MobiDB-lite"/>
    </source>
</evidence>
<dbReference type="Proteomes" id="UP001497444">
    <property type="component" value="Unassembled WGS sequence"/>
</dbReference>
<evidence type="ECO:0000313" key="3">
    <source>
        <dbReference type="Proteomes" id="UP001497444"/>
    </source>
</evidence>
<reference evidence="2" key="1">
    <citation type="submission" date="2024-02" db="EMBL/GenBank/DDBJ databases">
        <authorList>
            <consortium name="ELIXIR-Norway"/>
            <consortium name="Elixir Norway"/>
        </authorList>
    </citation>
    <scope>NUCLEOTIDE SEQUENCE</scope>
</reference>
<proteinExistence type="predicted"/>
<organism evidence="2 3">
    <name type="scientific">Sphagnum jensenii</name>
    <dbReference type="NCBI Taxonomy" id="128206"/>
    <lineage>
        <taxon>Eukaryota</taxon>
        <taxon>Viridiplantae</taxon>
        <taxon>Streptophyta</taxon>
        <taxon>Embryophyta</taxon>
        <taxon>Bryophyta</taxon>
        <taxon>Sphagnophytina</taxon>
        <taxon>Sphagnopsida</taxon>
        <taxon>Sphagnales</taxon>
        <taxon>Sphagnaceae</taxon>
        <taxon>Sphagnum</taxon>
    </lineage>
</organism>
<feature type="compositionally biased region" description="Low complexity" evidence="1">
    <location>
        <begin position="409"/>
        <end position="424"/>
    </location>
</feature>
<evidence type="ECO:0000313" key="2">
    <source>
        <dbReference type="EMBL" id="CAK9253089.1"/>
    </source>
</evidence>
<comment type="caution">
    <text evidence="2">The sequence shown here is derived from an EMBL/GenBank/DDBJ whole genome shotgun (WGS) entry which is preliminary data.</text>
</comment>
<name>A0ABP0VF71_9BRYO</name>
<feature type="compositionally biased region" description="Low complexity" evidence="1">
    <location>
        <begin position="121"/>
        <end position="137"/>
    </location>
</feature>
<feature type="compositionally biased region" description="Polar residues" evidence="1">
    <location>
        <begin position="346"/>
        <end position="375"/>
    </location>
</feature>
<feature type="compositionally biased region" description="Polar residues" evidence="1">
    <location>
        <begin position="385"/>
        <end position="394"/>
    </location>
</feature>
<protein>
    <submittedName>
        <fullName evidence="2">Uncharacterized protein</fullName>
    </submittedName>
</protein>
<accession>A0ABP0VF71</accession>
<feature type="region of interest" description="Disordered" evidence="1">
    <location>
        <begin position="409"/>
        <end position="467"/>
    </location>
</feature>
<feature type="non-terminal residue" evidence="2">
    <location>
        <position position="552"/>
    </location>
</feature>
<dbReference type="EMBL" id="CAXAQS010000774">
    <property type="protein sequence ID" value="CAK9253089.1"/>
    <property type="molecule type" value="Genomic_DNA"/>
</dbReference>
<feature type="region of interest" description="Disordered" evidence="1">
    <location>
        <begin position="343"/>
        <end position="394"/>
    </location>
</feature>
<keyword evidence="3" id="KW-1185">Reference proteome</keyword>
<feature type="region of interest" description="Disordered" evidence="1">
    <location>
        <begin position="121"/>
        <end position="145"/>
    </location>
</feature>